<evidence type="ECO:0000313" key="3">
    <source>
        <dbReference type="Proteomes" id="UP001448207"/>
    </source>
</evidence>
<proteinExistence type="predicted"/>
<name>A0ABR3AHB7_PHYBL</name>
<comment type="caution">
    <text evidence="2">The sequence shown here is derived from an EMBL/GenBank/DDBJ whole genome shotgun (WGS) entry which is preliminary data.</text>
</comment>
<dbReference type="Proteomes" id="UP001448207">
    <property type="component" value="Unassembled WGS sequence"/>
</dbReference>
<protein>
    <submittedName>
        <fullName evidence="2">Uncharacterized protein</fullName>
    </submittedName>
</protein>
<evidence type="ECO:0000313" key="2">
    <source>
        <dbReference type="EMBL" id="KAL0074595.1"/>
    </source>
</evidence>
<keyword evidence="1" id="KW-0812">Transmembrane</keyword>
<reference evidence="2 3" key="1">
    <citation type="submission" date="2024-04" db="EMBL/GenBank/DDBJ databases">
        <title>Symmetric and asymmetric DNA N6-adenine methylation regulates different biological responses in Mucorales.</title>
        <authorList>
            <consortium name="Lawrence Berkeley National Laboratory"/>
            <person name="Lax C."/>
            <person name="Mondo S.J."/>
            <person name="Osorio-Concepcion M."/>
            <person name="Muszewska A."/>
            <person name="Corrochano-Luque M."/>
            <person name="Gutierrez G."/>
            <person name="Riley R."/>
            <person name="Lipzen A."/>
            <person name="Guo J."/>
            <person name="Hundley H."/>
            <person name="Amirebrahimi M."/>
            <person name="Ng V."/>
            <person name="Lorenzo-Gutierrez D."/>
            <person name="Binder U."/>
            <person name="Yang J."/>
            <person name="Song Y."/>
            <person name="Canovas D."/>
            <person name="Navarro E."/>
            <person name="Freitag M."/>
            <person name="Gabaldon T."/>
            <person name="Grigoriev I.V."/>
            <person name="Corrochano L.M."/>
            <person name="Nicolas F.E."/>
            <person name="Garre V."/>
        </authorList>
    </citation>
    <scope>NUCLEOTIDE SEQUENCE [LARGE SCALE GENOMIC DNA]</scope>
    <source>
        <strain evidence="2 3">L51</strain>
    </source>
</reference>
<dbReference type="EMBL" id="JBCLYO010000041">
    <property type="protein sequence ID" value="KAL0074595.1"/>
    <property type="molecule type" value="Genomic_DNA"/>
</dbReference>
<keyword evidence="3" id="KW-1185">Reference proteome</keyword>
<keyword evidence="1" id="KW-0472">Membrane</keyword>
<evidence type="ECO:0000256" key="1">
    <source>
        <dbReference type="SAM" id="Phobius"/>
    </source>
</evidence>
<organism evidence="2 3">
    <name type="scientific">Phycomyces blakesleeanus</name>
    <dbReference type="NCBI Taxonomy" id="4837"/>
    <lineage>
        <taxon>Eukaryota</taxon>
        <taxon>Fungi</taxon>
        <taxon>Fungi incertae sedis</taxon>
        <taxon>Mucoromycota</taxon>
        <taxon>Mucoromycotina</taxon>
        <taxon>Mucoromycetes</taxon>
        <taxon>Mucorales</taxon>
        <taxon>Phycomycetaceae</taxon>
        <taxon>Phycomyces</taxon>
    </lineage>
</organism>
<sequence length="58" mass="6826">MSVYMCVIYVSVNMFWQFQCGVHFVARAPSYSPAFLLLIFLSFLSFLSILFFLIFIKE</sequence>
<keyword evidence="1" id="KW-1133">Transmembrane helix</keyword>
<gene>
    <name evidence="2" type="ORF">J3Q64DRAFT_1777479</name>
</gene>
<accession>A0ABR3AHB7</accession>
<feature type="transmembrane region" description="Helical" evidence="1">
    <location>
        <begin position="34"/>
        <end position="56"/>
    </location>
</feature>